<comment type="caution">
    <text evidence="9">The sequence shown here is derived from an EMBL/GenBank/DDBJ whole genome shotgun (WGS) entry which is preliminary data.</text>
</comment>
<dbReference type="Pfam" id="PF00581">
    <property type="entry name" value="Rhodanese"/>
    <property type="match status" value="1"/>
</dbReference>
<evidence type="ECO:0000256" key="4">
    <source>
        <dbReference type="ARBA" id="ARBA00022912"/>
    </source>
</evidence>
<dbReference type="GO" id="GO:0005737">
    <property type="term" value="C:cytoplasm"/>
    <property type="evidence" value="ECO:0007669"/>
    <property type="project" value="TreeGrafter"/>
</dbReference>
<evidence type="ECO:0000256" key="3">
    <source>
        <dbReference type="ARBA" id="ARBA00022801"/>
    </source>
</evidence>
<dbReference type="SMART" id="SM00450">
    <property type="entry name" value="RHOD"/>
    <property type="match status" value="1"/>
</dbReference>
<dbReference type="PROSITE" id="PS50206">
    <property type="entry name" value="RHODANESE_3"/>
    <property type="match status" value="1"/>
</dbReference>
<evidence type="ECO:0000256" key="5">
    <source>
        <dbReference type="ARBA" id="ARBA00023306"/>
    </source>
</evidence>
<accession>A0A9D4L0T0</accession>
<sequence length="268" mass="30822">MPPNISEYSVVDCEAVTGYPRKRSTKGKRQLDFNGLDKPVKRRRSFGVTEAKQTQEEKSIESIIEAVERLSTEPRLVSDGSRENTMPTMSGKHKDLNAITPETMSRALQGAYSDRIDQLTVIDCRYPYEFEGGHIKGAINLYTKQAIKDFIHNSATSSEKNHVLIFHCEFSSERGPKMYRHLRSLDRELNIDSYPKLNFPEMYLLEGGYKAFFETQSNHCLPQSYTPMLHKDHSEDLRHFRVKSKSWAAGDKPRHKSRVSENAKQLSF</sequence>
<reference evidence="9" key="1">
    <citation type="journal article" date="2019" name="bioRxiv">
        <title>The Genome of the Zebra Mussel, Dreissena polymorpha: A Resource for Invasive Species Research.</title>
        <authorList>
            <person name="McCartney M.A."/>
            <person name="Auch B."/>
            <person name="Kono T."/>
            <person name="Mallez S."/>
            <person name="Zhang Y."/>
            <person name="Obille A."/>
            <person name="Becker A."/>
            <person name="Abrahante J.E."/>
            <person name="Garbe J."/>
            <person name="Badalamenti J.P."/>
            <person name="Herman A."/>
            <person name="Mangelson H."/>
            <person name="Liachko I."/>
            <person name="Sullivan S."/>
            <person name="Sone E.D."/>
            <person name="Koren S."/>
            <person name="Silverstein K.A.T."/>
            <person name="Beckman K.B."/>
            <person name="Gohl D.M."/>
        </authorList>
    </citation>
    <scope>NUCLEOTIDE SEQUENCE</scope>
    <source>
        <strain evidence="9">Duluth1</strain>
        <tissue evidence="9">Whole animal</tissue>
    </source>
</reference>
<proteinExistence type="inferred from homology"/>
<keyword evidence="3 6" id="KW-0378">Hydrolase</keyword>
<comment type="function">
    <text evidence="6">Tyrosine protein phosphatase which functions as a dosage-dependent inducer of mitotic progression.</text>
</comment>
<dbReference type="GO" id="GO:0010971">
    <property type="term" value="P:positive regulation of G2/M transition of mitotic cell cycle"/>
    <property type="evidence" value="ECO:0007669"/>
    <property type="project" value="TreeGrafter"/>
</dbReference>
<dbReference type="AlphaFoldDB" id="A0A9D4L0T0"/>
<dbReference type="GO" id="GO:0004725">
    <property type="term" value="F:protein tyrosine phosphatase activity"/>
    <property type="evidence" value="ECO:0007669"/>
    <property type="project" value="UniProtKB-UniRule"/>
</dbReference>
<dbReference type="GO" id="GO:0051301">
    <property type="term" value="P:cell division"/>
    <property type="evidence" value="ECO:0007669"/>
    <property type="project" value="UniProtKB-UniRule"/>
</dbReference>
<organism evidence="9 10">
    <name type="scientific">Dreissena polymorpha</name>
    <name type="common">Zebra mussel</name>
    <name type="synonym">Mytilus polymorpha</name>
    <dbReference type="NCBI Taxonomy" id="45954"/>
    <lineage>
        <taxon>Eukaryota</taxon>
        <taxon>Metazoa</taxon>
        <taxon>Spiralia</taxon>
        <taxon>Lophotrochozoa</taxon>
        <taxon>Mollusca</taxon>
        <taxon>Bivalvia</taxon>
        <taxon>Autobranchia</taxon>
        <taxon>Heteroconchia</taxon>
        <taxon>Euheterodonta</taxon>
        <taxon>Imparidentia</taxon>
        <taxon>Neoheterodontei</taxon>
        <taxon>Myida</taxon>
        <taxon>Dreissenoidea</taxon>
        <taxon>Dreissenidae</taxon>
        <taxon>Dreissena</taxon>
    </lineage>
</organism>
<dbReference type="PRINTS" id="PR00716">
    <property type="entry name" value="MPIPHPHTASE"/>
</dbReference>
<dbReference type="GO" id="GO:0005634">
    <property type="term" value="C:nucleus"/>
    <property type="evidence" value="ECO:0007669"/>
    <property type="project" value="TreeGrafter"/>
</dbReference>
<dbReference type="InterPro" id="IPR036873">
    <property type="entry name" value="Rhodanese-like_dom_sf"/>
</dbReference>
<keyword evidence="2 6" id="KW-0132">Cell division</keyword>
<protein>
    <recommendedName>
        <fullName evidence="6">M-phase inducer phosphatase</fullName>
        <ecNumber evidence="6">3.1.3.48</ecNumber>
    </recommendedName>
</protein>
<dbReference type="EMBL" id="JAIWYP010000003">
    <property type="protein sequence ID" value="KAH3849385.1"/>
    <property type="molecule type" value="Genomic_DNA"/>
</dbReference>
<dbReference type="EC" id="3.1.3.48" evidence="6"/>
<dbReference type="FunFam" id="3.40.250.10:FF:000036">
    <property type="entry name" value="M-phase inducer phosphatase"/>
    <property type="match status" value="1"/>
</dbReference>
<dbReference type="GO" id="GO:0110032">
    <property type="term" value="P:positive regulation of G2/MI transition of meiotic cell cycle"/>
    <property type="evidence" value="ECO:0007669"/>
    <property type="project" value="TreeGrafter"/>
</dbReference>
<name>A0A9D4L0T0_DREPO</name>
<feature type="domain" description="Rhodanese" evidence="8">
    <location>
        <begin position="115"/>
        <end position="221"/>
    </location>
</feature>
<evidence type="ECO:0000256" key="2">
    <source>
        <dbReference type="ARBA" id="ARBA00022618"/>
    </source>
</evidence>
<dbReference type="SUPFAM" id="SSF52821">
    <property type="entry name" value="Rhodanese/Cell cycle control phosphatase"/>
    <property type="match status" value="1"/>
</dbReference>
<reference evidence="9" key="2">
    <citation type="submission" date="2020-11" db="EMBL/GenBank/DDBJ databases">
        <authorList>
            <person name="McCartney M.A."/>
            <person name="Auch B."/>
            <person name="Kono T."/>
            <person name="Mallez S."/>
            <person name="Becker A."/>
            <person name="Gohl D.M."/>
            <person name="Silverstein K.A.T."/>
            <person name="Koren S."/>
            <person name="Bechman K.B."/>
            <person name="Herman A."/>
            <person name="Abrahante J.E."/>
            <person name="Garbe J."/>
        </authorList>
    </citation>
    <scope>NUCLEOTIDE SEQUENCE</scope>
    <source>
        <strain evidence="9">Duluth1</strain>
        <tissue evidence="9">Whole animal</tissue>
    </source>
</reference>
<evidence type="ECO:0000313" key="9">
    <source>
        <dbReference type="EMBL" id="KAH3849385.1"/>
    </source>
</evidence>
<dbReference type="PANTHER" id="PTHR10828">
    <property type="entry name" value="M-PHASE INDUCER PHOSPHATASE DUAL SPECIFICITY PHOSPHATASE CDC25"/>
    <property type="match status" value="1"/>
</dbReference>
<keyword evidence="6" id="KW-0498">Mitosis</keyword>
<evidence type="ECO:0000259" key="8">
    <source>
        <dbReference type="PROSITE" id="PS50206"/>
    </source>
</evidence>
<dbReference type="GO" id="GO:0009794">
    <property type="term" value="P:regulation of mitotic cell cycle, embryonic"/>
    <property type="evidence" value="ECO:0007669"/>
    <property type="project" value="UniProtKB-ARBA"/>
</dbReference>
<dbReference type="GO" id="GO:0000086">
    <property type="term" value="P:G2/M transition of mitotic cell cycle"/>
    <property type="evidence" value="ECO:0007669"/>
    <property type="project" value="TreeGrafter"/>
</dbReference>
<keyword evidence="5 6" id="KW-0131">Cell cycle</keyword>
<dbReference type="PANTHER" id="PTHR10828:SF76">
    <property type="entry name" value="M-PHASE INDUCER PHOSPHATASE"/>
    <property type="match status" value="1"/>
</dbReference>
<dbReference type="CDD" id="cd01530">
    <property type="entry name" value="Cdc25"/>
    <property type="match status" value="1"/>
</dbReference>
<evidence type="ECO:0000256" key="7">
    <source>
        <dbReference type="SAM" id="MobiDB-lite"/>
    </source>
</evidence>
<keyword evidence="4 6" id="KW-0904">Protein phosphatase</keyword>
<dbReference type="InterPro" id="IPR000751">
    <property type="entry name" value="MPI_Phosphatase"/>
</dbReference>
<dbReference type="InterPro" id="IPR001763">
    <property type="entry name" value="Rhodanese-like_dom"/>
</dbReference>
<gene>
    <name evidence="9" type="ORF">DPMN_091785</name>
</gene>
<feature type="region of interest" description="Disordered" evidence="7">
    <location>
        <begin position="246"/>
        <end position="268"/>
    </location>
</feature>
<comment type="catalytic activity">
    <reaction evidence="6">
        <text>O-phospho-L-tyrosyl-[protein] + H2O = L-tyrosyl-[protein] + phosphate</text>
        <dbReference type="Rhea" id="RHEA:10684"/>
        <dbReference type="Rhea" id="RHEA-COMP:10136"/>
        <dbReference type="Rhea" id="RHEA-COMP:20101"/>
        <dbReference type="ChEBI" id="CHEBI:15377"/>
        <dbReference type="ChEBI" id="CHEBI:43474"/>
        <dbReference type="ChEBI" id="CHEBI:46858"/>
        <dbReference type="ChEBI" id="CHEBI:61978"/>
        <dbReference type="EC" id="3.1.3.48"/>
    </reaction>
</comment>
<evidence type="ECO:0000256" key="1">
    <source>
        <dbReference type="ARBA" id="ARBA00011065"/>
    </source>
</evidence>
<comment type="similarity">
    <text evidence="1 6">Belongs to the MPI phosphatase family.</text>
</comment>
<evidence type="ECO:0000313" key="10">
    <source>
        <dbReference type="Proteomes" id="UP000828390"/>
    </source>
</evidence>
<dbReference type="Proteomes" id="UP000828390">
    <property type="component" value="Unassembled WGS sequence"/>
</dbReference>
<keyword evidence="10" id="KW-1185">Reference proteome</keyword>
<dbReference type="GO" id="GO:0032502">
    <property type="term" value="P:developmental process"/>
    <property type="evidence" value="ECO:0007669"/>
    <property type="project" value="UniProtKB-ARBA"/>
</dbReference>
<evidence type="ECO:0000256" key="6">
    <source>
        <dbReference type="RuleBase" id="RU368028"/>
    </source>
</evidence>
<dbReference type="Gene3D" id="3.40.250.10">
    <property type="entry name" value="Rhodanese-like domain"/>
    <property type="match status" value="1"/>
</dbReference>